<organism evidence="5 6">
    <name type="scientific">Cyclobacterium amurskyense</name>
    <dbReference type="NCBI Taxonomy" id="320787"/>
    <lineage>
        <taxon>Bacteria</taxon>
        <taxon>Pseudomonadati</taxon>
        <taxon>Bacteroidota</taxon>
        <taxon>Cytophagia</taxon>
        <taxon>Cytophagales</taxon>
        <taxon>Cyclobacteriaceae</taxon>
        <taxon>Cyclobacterium</taxon>
    </lineage>
</organism>
<dbReference type="InterPro" id="IPR000192">
    <property type="entry name" value="Aminotrans_V_dom"/>
</dbReference>
<keyword evidence="6" id="KW-1185">Reference proteome</keyword>
<reference evidence="5 6" key="1">
    <citation type="submission" date="2015-07" db="EMBL/GenBank/DDBJ databases">
        <authorList>
            <person name="Kim K.M."/>
        </authorList>
    </citation>
    <scope>NUCLEOTIDE SEQUENCE [LARGE SCALE GENOMIC DNA]</scope>
    <source>
        <strain evidence="5 6">KCTC 12363</strain>
    </source>
</reference>
<dbReference type="Pfam" id="PF00266">
    <property type="entry name" value="Aminotran_5"/>
    <property type="match status" value="1"/>
</dbReference>
<evidence type="ECO:0000256" key="1">
    <source>
        <dbReference type="ARBA" id="ARBA00001933"/>
    </source>
</evidence>
<dbReference type="EMBL" id="CP012040">
    <property type="protein sequence ID" value="AKP51630.1"/>
    <property type="molecule type" value="Genomic_DNA"/>
</dbReference>
<protein>
    <submittedName>
        <fullName evidence="5">Selenocysteine synthase (Seryl-tRNASer selenium transferase)-like protein</fullName>
    </submittedName>
</protein>
<gene>
    <name evidence="5" type="ORF">CA2015_2209</name>
</gene>
<dbReference type="PATRIC" id="fig|320787.5.peg.2428"/>
<dbReference type="PANTHER" id="PTHR32328">
    <property type="entry name" value="L-SERYL-TRNA(SEC) SELENIUM TRANSFERASE"/>
    <property type="match status" value="1"/>
</dbReference>
<dbReference type="STRING" id="320787.CA2015_2209"/>
<accession>A0A0H4PEV7</accession>
<dbReference type="InterPro" id="IPR015424">
    <property type="entry name" value="PyrdxlP-dep_Trfase"/>
</dbReference>
<evidence type="ECO:0000256" key="3">
    <source>
        <dbReference type="SAM" id="SignalP"/>
    </source>
</evidence>
<evidence type="ECO:0000313" key="6">
    <source>
        <dbReference type="Proteomes" id="UP000036520"/>
    </source>
</evidence>
<keyword evidence="2" id="KW-0663">Pyridoxal phosphate</keyword>
<evidence type="ECO:0000259" key="4">
    <source>
        <dbReference type="Pfam" id="PF00266"/>
    </source>
</evidence>
<dbReference type="GO" id="GO:0004125">
    <property type="term" value="F:L-seryl-tRNA(Sec) selenium transferase activity"/>
    <property type="evidence" value="ECO:0007669"/>
    <property type="project" value="TreeGrafter"/>
</dbReference>
<dbReference type="Gene3D" id="3.40.640.10">
    <property type="entry name" value="Type I PLP-dependent aspartate aminotransferase-like (Major domain)"/>
    <property type="match status" value="1"/>
</dbReference>
<dbReference type="OrthoDB" id="9787096at2"/>
<dbReference type="PANTHER" id="PTHR32328:SF0">
    <property type="entry name" value="L-SERYL-TRNA(SEC) SELENIUM TRANSFERASE"/>
    <property type="match status" value="1"/>
</dbReference>
<proteinExistence type="predicted"/>
<evidence type="ECO:0000313" key="5">
    <source>
        <dbReference type="EMBL" id="AKP51630.1"/>
    </source>
</evidence>
<dbReference type="InterPro" id="IPR015421">
    <property type="entry name" value="PyrdxlP-dep_Trfase_major"/>
</dbReference>
<evidence type="ECO:0000256" key="2">
    <source>
        <dbReference type="ARBA" id="ARBA00022898"/>
    </source>
</evidence>
<dbReference type="SUPFAM" id="SSF53383">
    <property type="entry name" value="PLP-dependent transferases"/>
    <property type="match status" value="1"/>
</dbReference>
<dbReference type="Proteomes" id="UP000036520">
    <property type="component" value="Chromosome"/>
</dbReference>
<feature type="domain" description="Aminotransferase class V" evidence="4">
    <location>
        <begin position="173"/>
        <end position="268"/>
    </location>
</feature>
<keyword evidence="5" id="KW-0808">Transferase</keyword>
<dbReference type="AlphaFoldDB" id="A0A0H4PEV7"/>
<feature type="chain" id="PRO_5005208764" evidence="3">
    <location>
        <begin position="29"/>
        <end position="410"/>
    </location>
</feature>
<dbReference type="KEGG" id="camu:CA2015_2209"/>
<sequence length="410" mass="44660">MISRRKLIKRLASLPVLGGLAGSSTLLAETLPSTTATVAKRDLIKELGLRTFINAAGNYTSMTASLMPPEVMETINLASKKYVLLNDVQDRVGEKIAGLCHAEGAMVTAGCWSALVLGMAGVLTGKDSKKAAQLPFLEGTGMKSEVILQKSHANGYHHALTNTGVKLIMIETKQELEAAINEKTAMMWFLNREAPVGQIKHEEWIAIAKKHGIPTMNDIAADVPPVENLWRFNDMGFDLVAISGGKAMAGPQSAGILMGKKHLIEAARLSAPPRGGNIGRGQKVNKEEILGMYMALETFINRDHDKIWQTWEDRVALIDEAIADLPGITTEVVVPEVANHNPSLKISWEGSQHSFSAKDVGADLRDGNPSIETIDWEEPKSLRLTVFMLEKGQDKIVAKKLKESLEKRTA</sequence>
<keyword evidence="3" id="KW-0732">Signal</keyword>
<feature type="signal peptide" evidence="3">
    <location>
        <begin position="1"/>
        <end position="28"/>
    </location>
</feature>
<comment type="cofactor">
    <cofactor evidence="1">
        <name>pyridoxal 5'-phosphate</name>
        <dbReference type="ChEBI" id="CHEBI:597326"/>
    </cofactor>
</comment>
<dbReference type="RefSeq" id="WP_048641945.1">
    <property type="nucleotide sequence ID" value="NZ_CP012040.1"/>
</dbReference>
<name>A0A0H4PEV7_9BACT</name>